<name>A0A6C0JK20_9ZZZZ</name>
<dbReference type="GO" id="GO:0035269">
    <property type="term" value="P:protein O-linked glycosylation via mannose"/>
    <property type="evidence" value="ECO:0007669"/>
    <property type="project" value="InterPro"/>
</dbReference>
<sequence>MSESDCKLVSSRGIMKSCDVFSSNPISSVTKIIGYDFSKLKPNDSIYICTTALPDFITFFFNKINVPFILVTGDCDLNCPPDIFRSPSEFLKFIHSDKIIHWYSQNCVVKHPKLTPIPIGLDYHTLAIRDHAWGQTATPIQQEELLLEMASLAKPTNERTMLCYSNFHFFMTSRYGNDRTDARDKIPSECIFYEPTCLKRADTWKNQSNYAFVVSPKGNGLDCHRTWEALALGCIPIIKTSPLNSLFDGLPVWIVEKWEDVTSESMKQKLIEYGNRFLVQNSRITLSYWKTIIRSQASPPFI</sequence>
<accession>A0A6C0JK20</accession>
<dbReference type="AlphaFoldDB" id="A0A6C0JK20"/>
<dbReference type="PANTHER" id="PTHR15576:SF1">
    <property type="entry name" value="RIBITOL-5-PHOSPHATE XYLOSYLTRANSFERASE 1"/>
    <property type="match status" value="1"/>
</dbReference>
<evidence type="ECO:0008006" key="2">
    <source>
        <dbReference type="Google" id="ProtNLM"/>
    </source>
</evidence>
<proteinExistence type="predicted"/>
<reference evidence="1" key="1">
    <citation type="journal article" date="2020" name="Nature">
        <title>Giant virus diversity and host interactions through global metagenomics.</title>
        <authorList>
            <person name="Schulz F."/>
            <person name="Roux S."/>
            <person name="Paez-Espino D."/>
            <person name="Jungbluth S."/>
            <person name="Walsh D.A."/>
            <person name="Denef V.J."/>
            <person name="McMahon K.D."/>
            <person name="Konstantinidis K.T."/>
            <person name="Eloe-Fadrosh E.A."/>
            <person name="Kyrpides N.C."/>
            <person name="Woyke T."/>
        </authorList>
    </citation>
    <scope>NUCLEOTIDE SEQUENCE</scope>
    <source>
        <strain evidence="1">GVMAG-M-3300027708-5</strain>
    </source>
</reference>
<dbReference type="GO" id="GO:0120053">
    <property type="term" value="F:ribitol beta-1,4-xylosyltransferase activity"/>
    <property type="evidence" value="ECO:0007669"/>
    <property type="project" value="InterPro"/>
</dbReference>
<organism evidence="1">
    <name type="scientific">viral metagenome</name>
    <dbReference type="NCBI Taxonomy" id="1070528"/>
    <lineage>
        <taxon>unclassified sequences</taxon>
        <taxon>metagenomes</taxon>
        <taxon>organismal metagenomes</taxon>
    </lineage>
</organism>
<dbReference type="InterPro" id="IPR055286">
    <property type="entry name" value="RXYLT1-like"/>
</dbReference>
<dbReference type="PANTHER" id="PTHR15576">
    <property type="entry name" value="RIBITOL-5-PHOSPHATE XYLOSYLTRANSFERASE 1"/>
    <property type="match status" value="1"/>
</dbReference>
<dbReference type="EMBL" id="MN740407">
    <property type="protein sequence ID" value="QHU05100.1"/>
    <property type="molecule type" value="Genomic_DNA"/>
</dbReference>
<protein>
    <recommendedName>
        <fullName evidence="2">Exostosin GT47 domain-containing protein</fullName>
    </recommendedName>
</protein>
<evidence type="ECO:0000313" key="1">
    <source>
        <dbReference type="EMBL" id="QHU05100.1"/>
    </source>
</evidence>
<dbReference type="GO" id="GO:0005794">
    <property type="term" value="C:Golgi apparatus"/>
    <property type="evidence" value="ECO:0007669"/>
    <property type="project" value="TreeGrafter"/>
</dbReference>